<evidence type="ECO:0000313" key="3">
    <source>
        <dbReference type="EMBL" id="CAB4667286.1"/>
    </source>
</evidence>
<dbReference type="InterPro" id="IPR038136">
    <property type="entry name" value="CofD-like_dom_sf"/>
</dbReference>
<dbReference type="Gene3D" id="3.40.50.10680">
    <property type="entry name" value="CofD-like domains"/>
    <property type="match status" value="1"/>
</dbReference>
<evidence type="ECO:0000256" key="1">
    <source>
        <dbReference type="ARBA" id="ARBA00022679"/>
    </source>
</evidence>
<keyword evidence="1" id="KW-0808">Transferase</keyword>
<dbReference type="Pfam" id="PF01933">
    <property type="entry name" value="CofD"/>
    <property type="match status" value="1"/>
</dbReference>
<reference evidence="3" key="1">
    <citation type="submission" date="2020-05" db="EMBL/GenBank/DDBJ databases">
        <authorList>
            <person name="Chiriac C."/>
            <person name="Salcher M."/>
            <person name="Ghai R."/>
            <person name="Kavagutti S V."/>
        </authorList>
    </citation>
    <scope>NUCLEOTIDE SEQUENCE</scope>
</reference>
<dbReference type="GO" id="GO:0000287">
    <property type="term" value="F:magnesium ion binding"/>
    <property type="evidence" value="ECO:0007669"/>
    <property type="project" value="InterPro"/>
</dbReference>
<dbReference type="Gene3D" id="1.10.8.240">
    <property type="entry name" value="CofD-like domain"/>
    <property type="match status" value="1"/>
</dbReference>
<gene>
    <name evidence="3" type="ORF">UFOPK2214_01594</name>
</gene>
<dbReference type="PANTHER" id="PTHR43007">
    <property type="entry name" value="2-PHOSPHO-L-LACTATE TRANSFERASE"/>
    <property type="match status" value="1"/>
</dbReference>
<dbReference type="GO" id="GO:0043743">
    <property type="term" value="F:LPPG:FO 2-phospho-L-lactate transferase activity"/>
    <property type="evidence" value="ECO:0007669"/>
    <property type="project" value="InterPro"/>
</dbReference>
<dbReference type="InterPro" id="IPR002882">
    <property type="entry name" value="CofD"/>
</dbReference>
<dbReference type="PANTHER" id="PTHR43007:SF1">
    <property type="entry name" value="2-PHOSPHO-L-LACTATE TRANSFERASE"/>
    <property type="match status" value="1"/>
</dbReference>
<organism evidence="3">
    <name type="scientific">freshwater metagenome</name>
    <dbReference type="NCBI Taxonomy" id="449393"/>
    <lineage>
        <taxon>unclassified sequences</taxon>
        <taxon>metagenomes</taxon>
        <taxon>ecological metagenomes</taxon>
    </lineage>
</organism>
<dbReference type="EMBL" id="CAEZWJ010000108">
    <property type="protein sequence ID" value="CAB4667286.1"/>
    <property type="molecule type" value="Genomic_DNA"/>
</dbReference>
<name>A0A6J6LZM6_9ZZZZ</name>
<dbReference type="InterPro" id="IPR010115">
    <property type="entry name" value="FbiA/CofD"/>
</dbReference>
<dbReference type="HAMAP" id="MF_01257">
    <property type="entry name" value="CofD"/>
    <property type="match status" value="1"/>
</dbReference>
<accession>A0A6J6LZM6</accession>
<dbReference type="AlphaFoldDB" id="A0A6J6LZM6"/>
<dbReference type="NCBIfam" id="TIGR01819">
    <property type="entry name" value="F420_cofD"/>
    <property type="match status" value="1"/>
</dbReference>
<proteinExistence type="inferred from homology"/>
<dbReference type="CDD" id="cd07186">
    <property type="entry name" value="CofD_like"/>
    <property type="match status" value="1"/>
</dbReference>
<evidence type="ECO:0000256" key="2">
    <source>
        <dbReference type="ARBA" id="ARBA00022842"/>
    </source>
</evidence>
<dbReference type="SUPFAM" id="SSF142338">
    <property type="entry name" value="CofD-like"/>
    <property type="match status" value="1"/>
</dbReference>
<protein>
    <submittedName>
        <fullName evidence="3">Unannotated protein</fullName>
    </submittedName>
</protein>
<keyword evidence="2" id="KW-0460">Magnesium</keyword>
<sequence>MILVLAGGVGAARFLAGLTQAVDSSQIVTIVNTGDDTELHGLSISPDIDTVTYTVAQAIDPDRGWGLRNETWRAMESLERFESVRPEGSSAAPRWFNLGDTDLATHFYRTARLREGATLAQVTDEIRRAFGISFPILPMSNQSVRTMVHLADGPVSFQEYFVKLRHSVPVTSVEFIGTDTATFVDHDLIRTANTIVIAPSNPIVSIGPIRAVQGVEESLRARRDDIVAVSPIVAGAALKGPADRMLTELGHEPTVVGVARMYAPIAATLVIDEQDAHLADTVEREGMRCVVTDTIMSKPGVAASLARTTVQSTPQQGGITWPA</sequence>